<proteinExistence type="inferred from homology"/>
<dbReference type="GO" id="GO:0006508">
    <property type="term" value="P:proteolysis"/>
    <property type="evidence" value="ECO:0007669"/>
    <property type="project" value="UniProtKB-KW"/>
</dbReference>
<dbReference type="InterPro" id="IPR057309">
    <property type="entry name" value="PcsB_CC"/>
</dbReference>
<evidence type="ECO:0000256" key="2">
    <source>
        <dbReference type="ARBA" id="ARBA00022670"/>
    </source>
</evidence>
<evidence type="ECO:0000256" key="5">
    <source>
        <dbReference type="ARBA" id="ARBA00022807"/>
    </source>
</evidence>
<evidence type="ECO:0000256" key="6">
    <source>
        <dbReference type="SAM" id="Coils"/>
    </source>
</evidence>
<dbReference type="PANTHER" id="PTHR47053">
    <property type="entry name" value="MUREIN DD-ENDOPEPTIDASE MEPH-RELATED"/>
    <property type="match status" value="1"/>
</dbReference>
<evidence type="ECO:0000256" key="1">
    <source>
        <dbReference type="ARBA" id="ARBA00007074"/>
    </source>
</evidence>
<dbReference type="Proteomes" id="UP000342249">
    <property type="component" value="Unassembled WGS sequence"/>
</dbReference>
<feature type="domain" description="NlpC/P60" evidence="8">
    <location>
        <begin position="252"/>
        <end position="368"/>
    </location>
</feature>
<dbReference type="Gene3D" id="3.90.1720.10">
    <property type="entry name" value="endopeptidase domain like (from Nostoc punctiforme)"/>
    <property type="match status" value="1"/>
</dbReference>
<evidence type="ECO:0000313" key="9">
    <source>
        <dbReference type="EMBL" id="MPQ61512.1"/>
    </source>
</evidence>
<gene>
    <name evidence="9" type="ORF">E4V82_05225</name>
</gene>
<comment type="caution">
    <text evidence="9">The sequence shown here is derived from an EMBL/GenBank/DDBJ whole genome shotgun (WGS) entry which is preliminary data.</text>
</comment>
<dbReference type="RefSeq" id="WP_152750969.1">
    <property type="nucleotide sequence ID" value="NZ_SPSF01000015.1"/>
</dbReference>
<accession>A0A5N7IYH0</accession>
<dbReference type="SUPFAM" id="SSF54001">
    <property type="entry name" value="Cysteine proteinases"/>
    <property type="match status" value="1"/>
</dbReference>
<evidence type="ECO:0000256" key="7">
    <source>
        <dbReference type="SAM" id="SignalP"/>
    </source>
</evidence>
<evidence type="ECO:0000313" key="10">
    <source>
        <dbReference type="Proteomes" id="UP000342249"/>
    </source>
</evidence>
<feature type="coiled-coil region" evidence="6">
    <location>
        <begin position="28"/>
        <end position="55"/>
    </location>
</feature>
<dbReference type="GO" id="GO:0008234">
    <property type="term" value="F:cysteine-type peptidase activity"/>
    <property type="evidence" value="ECO:0007669"/>
    <property type="project" value="UniProtKB-KW"/>
</dbReference>
<dbReference type="Pfam" id="PF00877">
    <property type="entry name" value="NLPC_P60"/>
    <property type="match status" value="1"/>
</dbReference>
<keyword evidence="5" id="KW-0788">Thiol protease</keyword>
<dbReference type="Gene3D" id="6.10.250.3150">
    <property type="match status" value="1"/>
</dbReference>
<dbReference type="PANTHER" id="PTHR47053:SF1">
    <property type="entry name" value="MUREIN DD-ENDOPEPTIDASE MEPH-RELATED"/>
    <property type="match status" value="1"/>
</dbReference>
<dbReference type="InterPro" id="IPR038765">
    <property type="entry name" value="Papain-like_cys_pep_sf"/>
</dbReference>
<evidence type="ECO:0000256" key="3">
    <source>
        <dbReference type="ARBA" id="ARBA00022729"/>
    </source>
</evidence>
<reference evidence="9 10" key="1">
    <citation type="journal article" date="2019" name="Lett. Appl. Microbiol.">
        <title>A case of 'blown pack' spoilage of vacuum-packaged pork likely associated with Clostridium estertheticum in Canada.</title>
        <authorList>
            <person name="Zhang P."/>
            <person name="Ward P."/>
            <person name="McMullen L.M."/>
            <person name="Yang X."/>
        </authorList>
    </citation>
    <scope>NUCLEOTIDE SEQUENCE [LARGE SCALE GENOMIC DNA]</scope>
    <source>
        <strain evidence="9 10">MA19</strain>
    </source>
</reference>
<keyword evidence="4 9" id="KW-0378">Hydrolase</keyword>
<evidence type="ECO:0000259" key="8">
    <source>
        <dbReference type="PROSITE" id="PS51935"/>
    </source>
</evidence>
<keyword evidence="6" id="KW-0175">Coiled coil</keyword>
<feature type="signal peptide" evidence="7">
    <location>
        <begin position="1"/>
        <end position="25"/>
    </location>
</feature>
<dbReference type="EMBL" id="SPSF01000015">
    <property type="protein sequence ID" value="MPQ61512.1"/>
    <property type="molecule type" value="Genomic_DNA"/>
</dbReference>
<evidence type="ECO:0000256" key="4">
    <source>
        <dbReference type="ARBA" id="ARBA00022801"/>
    </source>
</evidence>
<sequence length="368" mass="40858">MMKRKILPLLISIGLTMFVSISAIAAPLSQQQDSYSLAQKNLEKLELSIENLDFNIENIYSGIDKAKYDIISTQKKIDQNTKDILVAQSNIKVEQALFNERMRSMYMNGAGSYVEILLDSNGVGDLISRVENIKNIVEYDNKIIKGLNDKKEAIEVTQKSLNANKVKVLALKVNNENKLDKLSAEKRVQSKLIVESKKQQELHKDEISQTSKQDVVMNTQSVKQITPSRGNVVREVEAAPSTQGSAPGQSSSTSSNAIIEYAKTFLGTPYEWGANGPNTFDCSGFTKYVYAHFGIGMGRTTYDQITQGKYVSRDNLQAGDLVFFGTGSPHHVGIYVGNGSYIHAPQTGEVVKISQMTRSDYMSARRFK</sequence>
<comment type="similarity">
    <text evidence="1">Belongs to the peptidase C40 family.</text>
</comment>
<organism evidence="9 10">
    <name type="scientific">Clostridium estertheticum</name>
    <dbReference type="NCBI Taxonomy" id="238834"/>
    <lineage>
        <taxon>Bacteria</taxon>
        <taxon>Bacillati</taxon>
        <taxon>Bacillota</taxon>
        <taxon>Clostridia</taxon>
        <taxon>Eubacteriales</taxon>
        <taxon>Clostridiaceae</taxon>
        <taxon>Clostridium</taxon>
    </lineage>
</organism>
<keyword evidence="2" id="KW-0645">Protease</keyword>
<dbReference type="PROSITE" id="PS51935">
    <property type="entry name" value="NLPC_P60"/>
    <property type="match status" value="1"/>
</dbReference>
<dbReference type="Pfam" id="PF24568">
    <property type="entry name" value="CC_PcsB"/>
    <property type="match status" value="1"/>
</dbReference>
<protein>
    <submittedName>
        <fullName evidence="9">Glycoside hydrolase</fullName>
    </submittedName>
</protein>
<name>A0A5N7IYH0_9CLOT</name>
<dbReference type="InterPro" id="IPR000064">
    <property type="entry name" value="NLP_P60_dom"/>
</dbReference>
<dbReference type="InterPro" id="IPR051202">
    <property type="entry name" value="Peptidase_C40"/>
</dbReference>
<keyword evidence="3 7" id="KW-0732">Signal</keyword>
<dbReference type="AlphaFoldDB" id="A0A5N7IYH0"/>
<feature type="chain" id="PRO_5030135151" evidence="7">
    <location>
        <begin position="26"/>
        <end position="368"/>
    </location>
</feature>